<name>K0TEX5_THAOC</name>
<dbReference type="OrthoDB" id="204385at2759"/>
<dbReference type="PANTHER" id="PTHR12907:SF26">
    <property type="entry name" value="HIF PROLYL HYDROXYLASE, ISOFORM C"/>
    <property type="match status" value="1"/>
</dbReference>
<dbReference type="Pfam" id="PF13640">
    <property type="entry name" value="2OG-FeII_Oxy_3"/>
    <property type="match status" value="1"/>
</dbReference>
<sequence length="469" mass="51776">MSEYSKPGARSGLPAGHTLPLCPATMVPTFVRFIVRFVLATCLHGLLSRRLSVVAFAIQPSPPTDSSGITCNINSGDAPVIDVSEARERIGSGRVYVHHNFLSDEQLRWLSDDMSELEREGKFVTNGLSDTRKGLKGEHAASSTASGKADQGFSVKYDRSVCPIPWWRETLRISEVPSNKGPTRDQGGLASIQSKLDLLRRGLSETMGRPTMLKNDLDHECYYSKSAPGSSLARHMDERHEETKGPRGWLLPSRRSLSWLIYLSETDDGSQWDYERNGGLLRSFPQPSTTLGRDSHGGSHNGNLQVGWLLSEGSKSRPVYLNSWHDHLSPYSGTNEPHCILYTTRGSKDDDIEYITAPWSIDALAGGNVATFMQSRARLESSQNTDESLFLSSKYASQFHLLEDRESWSNGDVPRGSIVEDYLPTRGTLVVFDSVLLPHEVTAVVEGRRKALAGWFHESTQPLGGGTPT</sequence>
<keyword evidence="1" id="KW-0847">Vitamin C</keyword>
<feature type="region of interest" description="Disordered" evidence="2">
    <location>
        <begin position="128"/>
        <end position="149"/>
    </location>
</feature>
<evidence type="ECO:0000256" key="1">
    <source>
        <dbReference type="ARBA" id="ARBA00022896"/>
    </source>
</evidence>
<dbReference type="InterPro" id="IPR051559">
    <property type="entry name" value="HIF_prolyl_hydroxylases"/>
</dbReference>
<protein>
    <recommendedName>
        <fullName evidence="3">Prolyl 4-hydroxylase alpha subunit Fe(2+) 2OG dioxygenase domain-containing protein</fullName>
    </recommendedName>
</protein>
<dbReference type="GO" id="GO:0071456">
    <property type="term" value="P:cellular response to hypoxia"/>
    <property type="evidence" value="ECO:0007669"/>
    <property type="project" value="TreeGrafter"/>
</dbReference>
<dbReference type="EMBL" id="AGNL01010472">
    <property type="protein sequence ID" value="EJK69082.1"/>
    <property type="molecule type" value="Genomic_DNA"/>
</dbReference>
<dbReference type="PANTHER" id="PTHR12907">
    <property type="entry name" value="EGL NINE HOMOLOG-RELATED"/>
    <property type="match status" value="1"/>
</dbReference>
<dbReference type="GO" id="GO:0008198">
    <property type="term" value="F:ferrous iron binding"/>
    <property type="evidence" value="ECO:0007669"/>
    <property type="project" value="TreeGrafter"/>
</dbReference>
<feature type="compositionally biased region" description="Basic and acidic residues" evidence="2">
    <location>
        <begin position="130"/>
        <end position="139"/>
    </location>
</feature>
<dbReference type="InterPro" id="IPR044862">
    <property type="entry name" value="Pro_4_hyd_alph_FE2OG_OXY"/>
</dbReference>
<evidence type="ECO:0000256" key="2">
    <source>
        <dbReference type="SAM" id="MobiDB-lite"/>
    </source>
</evidence>
<comment type="caution">
    <text evidence="4">The sequence shown here is derived from an EMBL/GenBank/DDBJ whole genome shotgun (WGS) entry which is preliminary data.</text>
</comment>
<dbReference type="GO" id="GO:0031418">
    <property type="term" value="F:L-ascorbic acid binding"/>
    <property type="evidence" value="ECO:0007669"/>
    <property type="project" value="UniProtKB-KW"/>
</dbReference>
<reference evidence="4 5" key="1">
    <citation type="journal article" date="2012" name="Genome Biol.">
        <title>Genome and low-iron response of an oceanic diatom adapted to chronic iron limitation.</title>
        <authorList>
            <person name="Lommer M."/>
            <person name="Specht M."/>
            <person name="Roy A.S."/>
            <person name="Kraemer L."/>
            <person name="Andreson R."/>
            <person name="Gutowska M.A."/>
            <person name="Wolf J."/>
            <person name="Bergner S.V."/>
            <person name="Schilhabel M.B."/>
            <person name="Klostermeier U.C."/>
            <person name="Beiko R.G."/>
            <person name="Rosenstiel P."/>
            <person name="Hippler M."/>
            <person name="Laroche J."/>
        </authorList>
    </citation>
    <scope>NUCLEOTIDE SEQUENCE [LARGE SCALE GENOMIC DNA]</scope>
    <source>
        <strain evidence="4 5">CCMP1005</strain>
    </source>
</reference>
<proteinExistence type="predicted"/>
<evidence type="ECO:0000313" key="5">
    <source>
        <dbReference type="Proteomes" id="UP000266841"/>
    </source>
</evidence>
<evidence type="ECO:0000259" key="3">
    <source>
        <dbReference type="Pfam" id="PF13640"/>
    </source>
</evidence>
<feature type="domain" description="Prolyl 4-hydroxylase alpha subunit Fe(2+) 2OG dioxygenase" evidence="3">
    <location>
        <begin position="228"/>
        <end position="457"/>
    </location>
</feature>
<evidence type="ECO:0000313" key="4">
    <source>
        <dbReference type="EMBL" id="EJK69082.1"/>
    </source>
</evidence>
<dbReference type="eggNOG" id="ENOG502SJDJ">
    <property type="taxonomic scope" value="Eukaryota"/>
</dbReference>
<keyword evidence="5" id="KW-1185">Reference proteome</keyword>
<dbReference type="GO" id="GO:0031543">
    <property type="term" value="F:peptidyl-proline dioxygenase activity"/>
    <property type="evidence" value="ECO:0007669"/>
    <property type="project" value="TreeGrafter"/>
</dbReference>
<dbReference type="AlphaFoldDB" id="K0TEX5"/>
<gene>
    <name evidence="4" type="ORF">THAOC_09702</name>
</gene>
<dbReference type="OMA" id="HMDERHE"/>
<dbReference type="Gene3D" id="2.60.120.620">
    <property type="entry name" value="q2cbj1_9rhob like domain"/>
    <property type="match status" value="2"/>
</dbReference>
<accession>K0TEX5</accession>
<dbReference type="Proteomes" id="UP000266841">
    <property type="component" value="Unassembled WGS sequence"/>
</dbReference>
<organism evidence="4 5">
    <name type="scientific">Thalassiosira oceanica</name>
    <name type="common">Marine diatom</name>
    <dbReference type="NCBI Taxonomy" id="159749"/>
    <lineage>
        <taxon>Eukaryota</taxon>
        <taxon>Sar</taxon>
        <taxon>Stramenopiles</taxon>
        <taxon>Ochrophyta</taxon>
        <taxon>Bacillariophyta</taxon>
        <taxon>Coscinodiscophyceae</taxon>
        <taxon>Thalassiosirophycidae</taxon>
        <taxon>Thalassiosirales</taxon>
        <taxon>Thalassiosiraceae</taxon>
        <taxon>Thalassiosira</taxon>
    </lineage>
</organism>